<evidence type="ECO:0000313" key="2">
    <source>
        <dbReference type="EMBL" id="QDE68962.1"/>
    </source>
</evidence>
<dbReference type="EMBL" id="CP017174">
    <property type="protein sequence ID" value="QDE68962.1"/>
    <property type="molecule type" value="Genomic_DNA"/>
</dbReference>
<proteinExistence type="predicted"/>
<dbReference type="Proteomes" id="UP000320179">
    <property type="component" value="Chromosome"/>
</dbReference>
<feature type="compositionally biased region" description="Low complexity" evidence="1">
    <location>
        <begin position="69"/>
        <end position="79"/>
    </location>
</feature>
<protein>
    <submittedName>
        <fullName evidence="2">Uncharacterized protein</fullName>
    </submittedName>
</protein>
<name>A0AAE6KT27_MYXXA</name>
<evidence type="ECO:0000313" key="3">
    <source>
        <dbReference type="Proteomes" id="UP000320179"/>
    </source>
</evidence>
<accession>A0AAE6KT27</accession>
<dbReference type="AlphaFoldDB" id="A0AAE6KT27"/>
<gene>
    <name evidence="2" type="ORF">BHS09_19355</name>
</gene>
<feature type="region of interest" description="Disordered" evidence="1">
    <location>
        <begin position="69"/>
        <end position="104"/>
    </location>
</feature>
<sequence>MDGLGTFSSWLEEELAALTKALEGASLSIKATAPAKAKGPAALFDKFPRDSKALLFNGRKLGELPALRGNRAAAPGAPRVQGGGGLSAGETPPPVASLPVGRPV</sequence>
<reference evidence="2 3" key="1">
    <citation type="journal article" date="2019" name="Science">
        <title>Social genes are selection hotspots in kin groups of a soil microbe.</title>
        <authorList>
            <person name="Wielgoss S."/>
            <person name="Wolfensberger R."/>
            <person name="Sun L."/>
            <person name="Fiegna F."/>
            <person name="Velicer G.J."/>
        </authorList>
    </citation>
    <scope>NUCLEOTIDE SEQUENCE [LARGE SCALE GENOMIC DNA]</scope>
    <source>
        <strain evidence="2 3">MC3.5.9c15</strain>
    </source>
</reference>
<evidence type="ECO:0000256" key="1">
    <source>
        <dbReference type="SAM" id="MobiDB-lite"/>
    </source>
</evidence>
<organism evidence="2 3">
    <name type="scientific">Myxococcus xanthus</name>
    <dbReference type="NCBI Taxonomy" id="34"/>
    <lineage>
        <taxon>Bacteria</taxon>
        <taxon>Pseudomonadati</taxon>
        <taxon>Myxococcota</taxon>
        <taxon>Myxococcia</taxon>
        <taxon>Myxococcales</taxon>
        <taxon>Cystobacterineae</taxon>
        <taxon>Myxococcaceae</taxon>
        <taxon>Myxococcus</taxon>
    </lineage>
</organism>